<evidence type="ECO:0000259" key="18">
    <source>
        <dbReference type="Pfam" id="PF22461"/>
    </source>
</evidence>
<dbReference type="EMBL" id="FLUL01000001">
    <property type="protein sequence ID" value="SBW08056.1"/>
    <property type="molecule type" value="Genomic_DNA"/>
</dbReference>
<organism evidence="19">
    <name type="scientific">uncultured Dysgonomonas sp</name>
    <dbReference type="NCBI Taxonomy" id="206096"/>
    <lineage>
        <taxon>Bacteria</taxon>
        <taxon>Pseudomonadati</taxon>
        <taxon>Bacteroidota</taxon>
        <taxon>Bacteroidia</taxon>
        <taxon>Bacteroidales</taxon>
        <taxon>Dysgonomonadaceae</taxon>
        <taxon>Dysgonomonas</taxon>
        <taxon>environmental samples</taxon>
    </lineage>
</organism>
<keyword evidence="11" id="KW-0472">Membrane</keyword>
<evidence type="ECO:0000259" key="17">
    <source>
        <dbReference type="Pfam" id="PF10531"/>
    </source>
</evidence>
<evidence type="ECO:0000256" key="4">
    <source>
        <dbReference type="ARBA" id="ARBA00022452"/>
    </source>
</evidence>
<reference evidence="19" key="1">
    <citation type="submission" date="2016-04" db="EMBL/GenBank/DDBJ databases">
        <authorList>
            <person name="Evans L.H."/>
            <person name="Alamgir A."/>
            <person name="Owens N."/>
            <person name="Weber N.D."/>
            <person name="Virtaneva K."/>
            <person name="Barbian K."/>
            <person name="Babar A."/>
            <person name="Rosenke K."/>
        </authorList>
    </citation>
    <scope>NUCLEOTIDE SEQUENCE</scope>
    <source>
        <strain evidence="19">86-2</strain>
    </source>
</reference>
<dbReference type="Gene3D" id="3.10.560.10">
    <property type="entry name" value="Outer membrane lipoprotein wza domain like"/>
    <property type="match status" value="6"/>
</dbReference>
<comment type="similarity">
    <text evidence="2">Belongs to the BexD/CtrA/VexA family.</text>
</comment>
<feature type="domain" description="Soluble ligand binding" evidence="17">
    <location>
        <begin position="312"/>
        <end position="357"/>
    </location>
</feature>
<evidence type="ECO:0000313" key="19">
    <source>
        <dbReference type="EMBL" id="SBW08056.1"/>
    </source>
</evidence>
<feature type="domain" description="Soluble ligand binding" evidence="17">
    <location>
        <begin position="486"/>
        <end position="530"/>
    </location>
</feature>
<evidence type="ECO:0000256" key="1">
    <source>
        <dbReference type="ARBA" id="ARBA00004571"/>
    </source>
</evidence>
<evidence type="ECO:0000256" key="7">
    <source>
        <dbReference type="ARBA" id="ARBA00022729"/>
    </source>
</evidence>
<keyword evidence="10" id="KW-0626">Porin</keyword>
<feature type="domain" description="Polysaccharide export protein N-terminal" evidence="16">
    <location>
        <begin position="140"/>
        <end position="205"/>
    </location>
</feature>
<dbReference type="GO" id="GO:0009279">
    <property type="term" value="C:cell outer membrane"/>
    <property type="evidence" value="ECO:0007669"/>
    <property type="project" value="UniProtKB-SubCell"/>
</dbReference>
<evidence type="ECO:0000256" key="6">
    <source>
        <dbReference type="ARBA" id="ARBA00022692"/>
    </source>
</evidence>
<keyword evidence="13" id="KW-0998">Cell outer membrane</keyword>
<keyword evidence="3" id="KW-0813">Transport</keyword>
<dbReference type="AlphaFoldDB" id="A0A212K8Q8"/>
<feature type="domain" description="Soluble ligand binding" evidence="17">
    <location>
        <begin position="701"/>
        <end position="752"/>
    </location>
</feature>
<name>A0A212K8Q8_9BACT</name>
<dbReference type="GO" id="GO:0046930">
    <property type="term" value="C:pore complex"/>
    <property type="evidence" value="ECO:0007669"/>
    <property type="project" value="UniProtKB-KW"/>
</dbReference>
<keyword evidence="4" id="KW-1134">Transmembrane beta strand</keyword>
<keyword evidence="14" id="KW-0449">Lipoprotein</keyword>
<dbReference type="GO" id="GO:0015159">
    <property type="term" value="F:polysaccharide transmembrane transporter activity"/>
    <property type="evidence" value="ECO:0007669"/>
    <property type="project" value="InterPro"/>
</dbReference>
<dbReference type="Pfam" id="PF22461">
    <property type="entry name" value="SLBB_2"/>
    <property type="match status" value="1"/>
</dbReference>
<evidence type="ECO:0000256" key="14">
    <source>
        <dbReference type="ARBA" id="ARBA00023288"/>
    </source>
</evidence>
<comment type="subcellular location">
    <subcellularLocation>
        <location evidence="1">Cell outer membrane</location>
        <topology evidence="1">Multi-pass membrane protein</topology>
    </subcellularLocation>
</comment>
<feature type="domain" description="Soluble ligand binding" evidence="17">
    <location>
        <begin position="230"/>
        <end position="275"/>
    </location>
</feature>
<keyword evidence="12" id="KW-0564">Palmitate</keyword>
<dbReference type="Pfam" id="PF10531">
    <property type="entry name" value="SLBB"/>
    <property type="match status" value="4"/>
</dbReference>
<feature type="chain" id="PRO_5011990342" description="Capsule biosynthesis protein" evidence="15">
    <location>
        <begin position="20"/>
        <end position="805"/>
    </location>
</feature>
<protein>
    <recommendedName>
        <fullName evidence="20">Capsule biosynthesis protein</fullName>
    </recommendedName>
</protein>
<evidence type="ECO:0000256" key="11">
    <source>
        <dbReference type="ARBA" id="ARBA00023136"/>
    </source>
</evidence>
<keyword evidence="6" id="KW-0812">Transmembrane</keyword>
<evidence type="ECO:0000256" key="12">
    <source>
        <dbReference type="ARBA" id="ARBA00023139"/>
    </source>
</evidence>
<dbReference type="InterPro" id="IPR049712">
    <property type="entry name" value="Poly_export"/>
</dbReference>
<dbReference type="InterPro" id="IPR054765">
    <property type="entry name" value="SLBB_dom"/>
</dbReference>
<proteinExistence type="inferred from homology"/>
<evidence type="ECO:0000256" key="5">
    <source>
        <dbReference type="ARBA" id="ARBA00022597"/>
    </source>
</evidence>
<dbReference type="PANTHER" id="PTHR33619:SF3">
    <property type="entry name" value="POLYSACCHARIDE EXPORT PROTEIN GFCE-RELATED"/>
    <property type="match status" value="1"/>
</dbReference>
<evidence type="ECO:0000256" key="15">
    <source>
        <dbReference type="SAM" id="SignalP"/>
    </source>
</evidence>
<evidence type="ECO:0000256" key="8">
    <source>
        <dbReference type="ARBA" id="ARBA00023047"/>
    </source>
</evidence>
<dbReference type="GO" id="GO:0015288">
    <property type="term" value="F:porin activity"/>
    <property type="evidence" value="ECO:0007669"/>
    <property type="project" value="UniProtKB-KW"/>
</dbReference>
<dbReference type="Pfam" id="PF02563">
    <property type="entry name" value="Poly_export"/>
    <property type="match status" value="1"/>
</dbReference>
<feature type="domain" description="SLBB" evidence="18">
    <location>
        <begin position="394"/>
        <end position="473"/>
    </location>
</feature>
<dbReference type="InterPro" id="IPR003715">
    <property type="entry name" value="Poly_export_N"/>
</dbReference>
<keyword evidence="8" id="KW-0625">Polysaccharide transport</keyword>
<keyword evidence="7 15" id="KW-0732">Signal</keyword>
<evidence type="ECO:0000256" key="13">
    <source>
        <dbReference type="ARBA" id="ARBA00023237"/>
    </source>
</evidence>
<dbReference type="InterPro" id="IPR019554">
    <property type="entry name" value="Soluble_ligand-bd"/>
</dbReference>
<keyword evidence="9" id="KW-0406">Ion transport</keyword>
<evidence type="ECO:0000256" key="2">
    <source>
        <dbReference type="ARBA" id="ARBA00009450"/>
    </source>
</evidence>
<evidence type="ECO:0000256" key="3">
    <source>
        <dbReference type="ARBA" id="ARBA00022448"/>
    </source>
</evidence>
<evidence type="ECO:0000259" key="16">
    <source>
        <dbReference type="Pfam" id="PF02563"/>
    </source>
</evidence>
<feature type="signal peptide" evidence="15">
    <location>
        <begin position="1"/>
        <end position="19"/>
    </location>
</feature>
<evidence type="ECO:0000256" key="9">
    <source>
        <dbReference type="ARBA" id="ARBA00023065"/>
    </source>
</evidence>
<keyword evidence="5" id="KW-0762">Sugar transport</keyword>
<dbReference type="PANTHER" id="PTHR33619">
    <property type="entry name" value="POLYSACCHARIDE EXPORT PROTEIN GFCE-RELATED"/>
    <property type="match status" value="1"/>
</dbReference>
<evidence type="ECO:0000256" key="10">
    <source>
        <dbReference type="ARBA" id="ARBA00023114"/>
    </source>
</evidence>
<evidence type="ECO:0008006" key="20">
    <source>
        <dbReference type="Google" id="ProtNLM"/>
    </source>
</evidence>
<gene>
    <name evidence="19" type="ORF">KL86DYS2_13283</name>
</gene>
<dbReference type="GO" id="GO:0006811">
    <property type="term" value="P:monoatomic ion transport"/>
    <property type="evidence" value="ECO:0007669"/>
    <property type="project" value="UniProtKB-KW"/>
</dbReference>
<accession>A0A212K8Q8</accession>
<dbReference type="RefSeq" id="WP_296951922.1">
    <property type="nucleotide sequence ID" value="NZ_LT599021.1"/>
</dbReference>
<sequence length="805" mass="89294">MKRVILYFFISLISGNLLFAQMSDSQVIEYVKTEAAKGTSQQMIATELLKRGATQDQLLRIKSQVNQQNQNTSNINNSTNRPTLRKDVTNETYALRNDSIARLLEYQREHGLLEDNKPVIFGKNIFNQKNLSFVPNMNIPTPEDYKLGPGDEIVIDIWGASQTSLQQVISPEGSIVVDRLGPVYLNGMTIREANSYIQQKFSSVYSGIGSEGGSSQIKLSLGQIRTIQINILGEVAVPGTYALSSLSSVFHALYNAGGINDIGSLRSIQLYRKGKLIKTIDIYQYLLNGNASGETRLMDGDIIMVPPYISLVEIVGKIKRPMFYEMTVTETLSDLIKYSGGFTGDAYKEKIDITRKTGKYDKAYTVSSKDFENFILDDKDKILVSAGLNQFDNRVEIKGAVFRPGYYEVGEQIKTIKNLIEKAGGIKENAFLNRAILTRERVDLTRETVPINLKNLLDGSTADINLKKNDMLLIASDSVLVELGSFTIYGDVQTPGEYDYAEGTSIEDLIIKAGGLLKSASLAKVDVSRRIVDPLSIESPNIIAEIYTFNIKNGLVVDGPPDFVLSPYDEVYVRRSPGYIEQRNIEIAGEVLFPGKYALKEKTERLSDIVKRAGNLTPHAFSAGARLLREKTIMEMTEERKAMQALSKGLKDSISTDLLNINPYYSVGIELDKAIANPKSEYDLVLREGDQLIVPEYDNTVKINGSVMYPNTVLYKRGQKVSYYINQAGGYSDLAEKKRAYIVYMNGTVAKVKGSNRDAIQPGCNIVIPSKEQKEKMSLAQILSLGTSVTSMASVVALLINNLSK</sequence>